<evidence type="ECO:0000256" key="1">
    <source>
        <dbReference type="ARBA" id="ARBA00007812"/>
    </source>
</evidence>
<reference evidence="7 8" key="1">
    <citation type="submission" date="2019-08" db="EMBL/GenBank/DDBJ databases">
        <title>Deep-cultivation of Planctomycetes and their phenomic and genomic characterization uncovers novel biology.</title>
        <authorList>
            <person name="Wiegand S."/>
            <person name="Jogler M."/>
            <person name="Boedeker C."/>
            <person name="Pinto D."/>
            <person name="Vollmers J."/>
            <person name="Rivas-Marin E."/>
            <person name="Kohn T."/>
            <person name="Peeters S.H."/>
            <person name="Heuer A."/>
            <person name="Rast P."/>
            <person name="Oberbeckmann S."/>
            <person name="Bunk B."/>
            <person name="Jeske O."/>
            <person name="Meyerdierks A."/>
            <person name="Storesund J.E."/>
            <person name="Kallscheuer N."/>
            <person name="Luecker S."/>
            <person name="Lage O.M."/>
            <person name="Pohl T."/>
            <person name="Merkel B.J."/>
            <person name="Hornburger P."/>
            <person name="Mueller R.-W."/>
            <person name="Bruemmer F."/>
            <person name="Labrenz M."/>
            <person name="Spormann A.M."/>
            <person name="Op den Camp H."/>
            <person name="Overmann J."/>
            <person name="Amann R."/>
            <person name="Jetten M.S.M."/>
            <person name="Mascher T."/>
            <person name="Medema M.H."/>
            <person name="Devos D.P."/>
            <person name="Kaster A.-K."/>
            <person name="Ovreas L."/>
            <person name="Rohde M."/>
            <person name="Galperin M.Y."/>
            <person name="Jogler C."/>
        </authorList>
    </citation>
    <scope>NUCLEOTIDE SEQUENCE [LARGE SCALE GENOMIC DNA]</scope>
    <source>
        <strain evidence="7 8">OJF2</strain>
    </source>
</reference>
<dbReference type="FunFam" id="3.40.50.970:FF:000007">
    <property type="entry name" value="Acetolactate synthase"/>
    <property type="match status" value="1"/>
</dbReference>
<dbReference type="GO" id="GO:0005948">
    <property type="term" value="C:acetolactate synthase complex"/>
    <property type="evidence" value="ECO:0007669"/>
    <property type="project" value="TreeGrafter"/>
</dbReference>
<dbReference type="GO" id="GO:0050660">
    <property type="term" value="F:flavin adenine dinucleotide binding"/>
    <property type="evidence" value="ECO:0007669"/>
    <property type="project" value="TreeGrafter"/>
</dbReference>
<comment type="similarity">
    <text evidence="1 3">Belongs to the TPP enzyme family.</text>
</comment>
<dbReference type="GO" id="GO:0009097">
    <property type="term" value="P:isoleucine biosynthetic process"/>
    <property type="evidence" value="ECO:0007669"/>
    <property type="project" value="TreeGrafter"/>
</dbReference>
<dbReference type="PANTHER" id="PTHR18968">
    <property type="entry name" value="THIAMINE PYROPHOSPHATE ENZYMES"/>
    <property type="match status" value="1"/>
</dbReference>
<dbReference type="AlphaFoldDB" id="A0A5B9WGJ6"/>
<dbReference type="InterPro" id="IPR029035">
    <property type="entry name" value="DHS-like_NAD/FAD-binding_dom"/>
</dbReference>
<evidence type="ECO:0000259" key="6">
    <source>
        <dbReference type="Pfam" id="PF02776"/>
    </source>
</evidence>
<dbReference type="GO" id="GO:0030976">
    <property type="term" value="F:thiamine pyrophosphate binding"/>
    <property type="evidence" value="ECO:0007669"/>
    <property type="project" value="InterPro"/>
</dbReference>
<evidence type="ECO:0000313" key="7">
    <source>
        <dbReference type="EMBL" id="QEH39131.1"/>
    </source>
</evidence>
<dbReference type="EMBL" id="CP042997">
    <property type="protein sequence ID" value="QEH39131.1"/>
    <property type="molecule type" value="Genomic_DNA"/>
</dbReference>
<evidence type="ECO:0000256" key="2">
    <source>
        <dbReference type="ARBA" id="ARBA00023052"/>
    </source>
</evidence>
<dbReference type="Gene3D" id="3.40.50.1220">
    <property type="entry name" value="TPP-binding domain"/>
    <property type="match status" value="1"/>
</dbReference>
<dbReference type="GO" id="GO:0034077">
    <property type="term" value="P:butanediol metabolic process"/>
    <property type="evidence" value="ECO:0007669"/>
    <property type="project" value="InterPro"/>
</dbReference>
<dbReference type="CDD" id="cd07035">
    <property type="entry name" value="TPP_PYR_POX_like"/>
    <property type="match status" value="1"/>
</dbReference>
<dbReference type="Proteomes" id="UP000324233">
    <property type="component" value="Chromosome"/>
</dbReference>
<evidence type="ECO:0000256" key="3">
    <source>
        <dbReference type="RuleBase" id="RU362132"/>
    </source>
</evidence>
<dbReference type="PROSITE" id="PS00187">
    <property type="entry name" value="TPP_ENZYMES"/>
    <property type="match status" value="1"/>
</dbReference>
<dbReference type="GO" id="GO:0003984">
    <property type="term" value="F:acetolactate synthase activity"/>
    <property type="evidence" value="ECO:0007669"/>
    <property type="project" value="UniProtKB-EC"/>
</dbReference>
<dbReference type="SUPFAM" id="SSF52467">
    <property type="entry name" value="DHS-like NAD/FAD-binding domain"/>
    <property type="match status" value="1"/>
</dbReference>
<dbReference type="Pfam" id="PF00205">
    <property type="entry name" value="TPP_enzyme_M"/>
    <property type="match status" value="1"/>
</dbReference>
<evidence type="ECO:0000259" key="4">
    <source>
        <dbReference type="Pfam" id="PF00205"/>
    </source>
</evidence>
<feature type="domain" description="Thiamine pyrophosphate enzyme central" evidence="4">
    <location>
        <begin position="198"/>
        <end position="333"/>
    </location>
</feature>
<keyword evidence="7" id="KW-0808">Transferase</keyword>
<proteinExistence type="inferred from homology"/>
<dbReference type="PANTHER" id="PTHR18968:SF129">
    <property type="entry name" value="ACETOLACTATE SYNTHASE"/>
    <property type="match status" value="1"/>
</dbReference>
<dbReference type="InterPro" id="IPR012001">
    <property type="entry name" value="Thiamin_PyroP_enz_TPP-bd_dom"/>
</dbReference>
<dbReference type="KEGG" id="agv:OJF2_77430"/>
<dbReference type="NCBIfam" id="NF006378">
    <property type="entry name" value="PRK08617.1"/>
    <property type="match status" value="1"/>
</dbReference>
<dbReference type="InterPro" id="IPR045229">
    <property type="entry name" value="TPP_enz"/>
</dbReference>
<dbReference type="InterPro" id="IPR029061">
    <property type="entry name" value="THDP-binding"/>
</dbReference>
<protein>
    <submittedName>
        <fullName evidence="7">Acetolactate synthase, catabolic</fullName>
        <ecNumber evidence="7">2.2.1.6</ecNumber>
    </submittedName>
</protein>
<dbReference type="Pfam" id="PF02776">
    <property type="entry name" value="TPP_enzyme_N"/>
    <property type="match status" value="1"/>
</dbReference>
<sequence length="559" mass="59006">MSEPETQHGTGRIGAQLLVEHLEAQGVEHIFAIPGAKIDRLLDVLHGAKPRLTVCRHEQNAGLIASGIGRMTGRAGVCLVTSGPGCSNLVTALATATYEGDPVVALGGAVPLAARHKLTHQTLDTVNLFRPVTKLSIEIDSGQTVSEVLAGAFRAAESGRPGAAFVSLPADIMEGPTSTANLAPSRPPRLGPGDAETIAEAARLINGASRPVLLLGMLASDPLHAAAVRRLLKAAPLPVTCTFQGAGVVSRELLGCFAGRVGLFHNTPADEVLDAADVVVTVGFNPIEYDPSAWNRGASRPIVHLDVVPAEIDADYRPAVEVIGDVADSIDALIPQLRPTPSLEGHAALDAVAKLVAATRAKAATLDGTPIHPLRLIHELQEILTDDMTVICDVGSIYIWMCRHFYAYQPRRFLASNGQQTMGVALPWAIAACLVRPGEKVVSMSGDGAFLMSAMELETAVRLKCNLVHLVWRDGSFDMVKIQQLAKYGRETAVELGPVDVLKYAEAFGATGLAIRTPADIAPTLRRALEIPGPVLIDVPVDYSDNASLVRAVRADAVA</sequence>
<dbReference type="GO" id="GO:0000287">
    <property type="term" value="F:magnesium ion binding"/>
    <property type="evidence" value="ECO:0007669"/>
    <property type="project" value="InterPro"/>
</dbReference>
<dbReference type="EC" id="2.2.1.6" evidence="7"/>
<gene>
    <name evidence="7" type="primary">budB</name>
    <name evidence="7" type="ORF">OJF2_77430</name>
</gene>
<feature type="domain" description="Thiamine pyrophosphate enzyme N-terminal TPP-binding" evidence="6">
    <location>
        <begin position="14"/>
        <end position="126"/>
    </location>
</feature>
<feature type="domain" description="Thiamine pyrophosphate enzyme TPP-binding" evidence="5">
    <location>
        <begin position="393"/>
        <end position="539"/>
    </location>
</feature>
<keyword evidence="8" id="KW-1185">Reference proteome</keyword>
<dbReference type="OrthoDB" id="4494979at2"/>
<keyword evidence="2 3" id="KW-0786">Thiamine pyrophosphate</keyword>
<evidence type="ECO:0000313" key="8">
    <source>
        <dbReference type="Proteomes" id="UP000324233"/>
    </source>
</evidence>
<dbReference type="InterPro" id="IPR000399">
    <property type="entry name" value="TPP-bd_CS"/>
</dbReference>
<dbReference type="RefSeq" id="WP_148598480.1">
    <property type="nucleotide sequence ID" value="NZ_CP042997.1"/>
</dbReference>
<dbReference type="Gene3D" id="3.40.50.970">
    <property type="match status" value="2"/>
</dbReference>
<dbReference type="Pfam" id="PF02775">
    <property type="entry name" value="TPP_enzyme_C"/>
    <property type="match status" value="1"/>
</dbReference>
<organism evidence="7 8">
    <name type="scientific">Aquisphaera giovannonii</name>
    <dbReference type="NCBI Taxonomy" id="406548"/>
    <lineage>
        <taxon>Bacteria</taxon>
        <taxon>Pseudomonadati</taxon>
        <taxon>Planctomycetota</taxon>
        <taxon>Planctomycetia</taxon>
        <taxon>Isosphaerales</taxon>
        <taxon>Isosphaeraceae</taxon>
        <taxon>Aquisphaera</taxon>
    </lineage>
</organism>
<evidence type="ECO:0000259" key="5">
    <source>
        <dbReference type="Pfam" id="PF02775"/>
    </source>
</evidence>
<dbReference type="InterPro" id="IPR012000">
    <property type="entry name" value="Thiamin_PyroP_enz_cen_dom"/>
</dbReference>
<accession>A0A5B9WGJ6</accession>
<dbReference type="InterPro" id="IPR012782">
    <property type="entry name" value="Acetolactate_synth_catblc"/>
</dbReference>
<dbReference type="InterPro" id="IPR011766">
    <property type="entry name" value="TPP_enzyme_TPP-bd"/>
</dbReference>
<dbReference type="NCBIfam" id="TIGR02418">
    <property type="entry name" value="acolac_catab"/>
    <property type="match status" value="1"/>
</dbReference>
<name>A0A5B9WGJ6_9BACT</name>
<dbReference type="GO" id="GO:0009099">
    <property type="term" value="P:L-valine biosynthetic process"/>
    <property type="evidence" value="ECO:0007669"/>
    <property type="project" value="TreeGrafter"/>
</dbReference>
<dbReference type="SUPFAM" id="SSF52518">
    <property type="entry name" value="Thiamin diphosphate-binding fold (THDP-binding)"/>
    <property type="match status" value="2"/>
</dbReference>